<evidence type="ECO:0000259" key="2">
    <source>
        <dbReference type="PROSITE" id="PS51982"/>
    </source>
</evidence>
<evidence type="ECO:0000256" key="1">
    <source>
        <dbReference type="SAM" id="MobiDB-lite"/>
    </source>
</evidence>
<comment type="caution">
    <text evidence="3">The sequence shown here is derived from an EMBL/GenBank/DDBJ whole genome shotgun (WGS) entry which is preliminary data.</text>
</comment>
<dbReference type="Proteomes" id="UP001142055">
    <property type="component" value="Chromosome 1"/>
</dbReference>
<feature type="compositionally biased region" description="Low complexity" evidence="1">
    <location>
        <begin position="11"/>
        <end position="37"/>
    </location>
</feature>
<evidence type="ECO:0000313" key="3">
    <source>
        <dbReference type="EMBL" id="KAJ6222268.1"/>
    </source>
</evidence>
<dbReference type="Gene3D" id="3.10.20.710">
    <property type="entry name" value="SATB, ubiquitin-like oligomerisation domain"/>
    <property type="match status" value="1"/>
</dbReference>
<feature type="compositionally biased region" description="Low complexity" evidence="1">
    <location>
        <begin position="52"/>
        <end position="88"/>
    </location>
</feature>
<feature type="compositionally biased region" description="Polar residues" evidence="1">
    <location>
        <begin position="1"/>
        <end position="10"/>
    </location>
</feature>
<feature type="non-terminal residue" evidence="3">
    <location>
        <position position="126"/>
    </location>
</feature>
<dbReference type="EMBL" id="JAPWDV010000001">
    <property type="protein sequence ID" value="KAJ6222268.1"/>
    <property type="molecule type" value="Genomic_DNA"/>
</dbReference>
<gene>
    <name evidence="3" type="ORF">RDWZM_000813</name>
</gene>
<reference evidence="3" key="1">
    <citation type="submission" date="2022-12" db="EMBL/GenBank/DDBJ databases">
        <title>Genome assemblies of Blomia tropicalis.</title>
        <authorList>
            <person name="Cui Y."/>
        </authorList>
    </citation>
    <scope>NUCLEOTIDE SEQUENCE</scope>
    <source>
        <tissue evidence="3">Adult mites</tissue>
    </source>
</reference>
<evidence type="ECO:0000313" key="4">
    <source>
        <dbReference type="Proteomes" id="UP001142055"/>
    </source>
</evidence>
<dbReference type="AlphaFoldDB" id="A0A9Q0MBN3"/>
<organism evidence="3 4">
    <name type="scientific">Blomia tropicalis</name>
    <name type="common">Mite</name>
    <dbReference type="NCBI Taxonomy" id="40697"/>
    <lineage>
        <taxon>Eukaryota</taxon>
        <taxon>Metazoa</taxon>
        <taxon>Ecdysozoa</taxon>
        <taxon>Arthropoda</taxon>
        <taxon>Chelicerata</taxon>
        <taxon>Arachnida</taxon>
        <taxon>Acari</taxon>
        <taxon>Acariformes</taxon>
        <taxon>Sarcoptiformes</taxon>
        <taxon>Astigmata</taxon>
        <taxon>Glycyphagoidea</taxon>
        <taxon>Echimyopodidae</taxon>
        <taxon>Blomia</taxon>
    </lineage>
</organism>
<sequence length="126" mass="12567">MTSKPSGRQRSNPSLLSPNSSSTTNVQGSGQQCSSSSPPLNATTSSDLSLVAASGTSSTSAGAGTSTTPGSANPTSSTSGGCNSNSPTVIEQDTYAILSSTIPFNDIVRNVLTKLGYTSQEMVGAK</sequence>
<accession>A0A9Q0MBN3</accession>
<dbReference type="PROSITE" id="PS51982">
    <property type="entry name" value="CMP"/>
    <property type="match status" value="1"/>
</dbReference>
<proteinExistence type="predicted"/>
<name>A0A9Q0MBN3_BLOTA</name>
<feature type="domain" description="CMP" evidence="2">
    <location>
        <begin position="65"/>
        <end position="126"/>
    </location>
</feature>
<dbReference type="InterPro" id="IPR032392">
    <property type="entry name" value="ULD"/>
</dbReference>
<feature type="compositionally biased region" description="Polar residues" evidence="1">
    <location>
        <begin position="38"/>
        <end position="48"/>
    </location>
</feature>
<dbReference type="InterPro" id="IPR038224">
    <property type="entry name" value="SATB_ULD_sf"/>
</dbReference>
<keyword evidence="4" id="KW-1185">Reference proteome</keyword>
<protein>
    <recommendedName>
        <fullName evidence="2">CMP domain-containing protein</fullName>
    </recommendedName>
</protein>
<feature type="region of interest" description="Disordered" evidence="1">
    <location>
        <begin position="1"/>
        <end position="88"/>
    </location>
</feature>